<evidence type="ECO:0000313" key="3">
    <source>
        <dbReference type="Proteomes" id="UP001180536"/>
    </source>
</evidence>
<dbReference type="EMBL" id="JAVDXQ010000009">
    <property type="protein sequence ID" value="MDR7299519.1"/>
    <property type="molecule type" value="Genomic_DNA"/>
</dbReference>
<protein>
    <submittedName>
        <fullName evidence="2">Uncharacterized protein</fullName>
    </submittedName>
</protein>
<feature type="region of interest" description="Disordered" evidence="1">
    <location>
        <begin position="1"/>
        <end position="22"/>
    </location>
</feature>
<evidence type="ECO:0000256" key="1">
    <source>
        <dbReference type="SAM" id="MobiDB-lite"/>
    </source>
</evidence>
<dbReference type="Proteomes" id="UP001180536">
    <property type="component" value="Unassembled WGS sequence"/>
</dbReference>
<name>A0ABU1ZFV5_9BURK</name>
<gene>
    <name evidence="2" type="ORF">J2X16_004889</name>
</gene>
<sequence length="300" mass="33001">MHLGIEKNSGVAFEGMNNPDQPVRPQPIVSQCLLIQTEADWGQMPEGLHRNAHRWVFREDSFDPVTRVRRGRVYQSYGTTQPDSVVVYRDPTPDSLGKTVQAVTHTRLEMYRYIACTALLAVPNRGYGMAFVVGSGAGTATYTVVQIETLLTGDVMVTLKERSALGVIPELNEALIAENSRKQVRQALERAVNSAFRETAVSVVDQCRNAIAAVLGHYLAAEEPDKAARMIGSELMPLGTMMMERRKEVCGSAALIVARMHSRGKSNEQAIKGVPEPNDDDAQFAVHALGLVLRELGWAR</sequence>
<accession>A0ABU1ZFV5</accession>
<proteinExistence type="predicted"/>
<reference evidence="2 3" key="1">
    <citation type="submission" date="2023-07" db="EMBL/GenBank/DDBJ databases">
        <title>Sorghum-associated microbial communities from plants grown in Nebraska, USA.</title>
        <authorList>
            <person name="Schachtman D."/>
        </authorList>
    </citation>
    <scope>NUCLEOTIDE SEQUENCE [LARGE SCALE GENOMIC DNA]</scope>
    <source>
        <strain evidence="2 3">BE310</strain>
    </source>
</reference>
<evidence type="ECO:0000313" key="2">
    <source>
        <dbReference type="EMBL" id="MDR7299519.1"/>
    </source>
</evidence>
<keyword evidence="3" id="KW-1185">Reference proteome</keyword>
<comment type="caution">
    <text evidence="2">The sequence shown here is derived from an EMBL/GenBank/DDBJ whole genome shotgun (WGS) entry which is preliminary data.</text>
</comment>
<dbReference type="RefSeq" id="WP_310349286.1">
    <property type="nucleotide sequence ID" value="NZ_JAVDXQ010000009.1"/>
</dbReference>
<organism evidence="2 3">
    <name type="scientific">Pelomonas aquatica</name>
    <dbReference type="NCBI Taxonomy" id="431058"/>
    <lineage>
        <taxon>Bacteria</taxon>
        <taxon>Pseudomonadati</taxon>
        <taxon>Pseudomonadota</taxon>
        <taxon>Betaproteobacteria</taxon>
        <taxon>Burkholderiales</taxon>
        <taxon>Sphaerotilaceae</taxon>
        <taxon>Roseateles</taxon>
    </lineage>
</organism>